<gene>
    <name evidence="1" type="ORF">MJG53_016442</name>
</gene>
<name>A0ACB9UBU7_9CETA</name>
<accession>A0ACB9UBU7</accession>
<keyword evidence="2" id="KW-1185">Reference proteome</keyword>
<protein>
    <submittedName>
        <fullName evidence="1">Uncharacterized protein</fullName>
    </submittedName>
</protein>
<proteinExistence type="predicted"/>
<evidence type="ECO:0000313" key="1">
    <source>
        <dbReference type="EMBL" id="KAI4563868.1"/>
    </source>
</evidence>
<evidence type="ECO:0000313" key="2">
    <source>
        <dbReference type="Proteomes" id="UP001057279"/>
    </source>
</evidence>
<dbReference type="EMBL" id="CM043045">
    <property type="protein sequence ID" value="KAI4563868.1"/>
    <property type="molecule type" value="Genomic_DNA"/>
</dbReference>
<sequence>MERWSSKIPYLILTISSGYLTKFWISPYGQQVDVEVYMENVEDGTRQVCVVPLESPRAEARVHIGQVVTSIYTNLQNEEHVIEALHRAKFKFPAHQKIHLSNCREGFCGHEQQGDIKAFPDLSGRGLVPAVVFVCALLCIGQSFQHLAFCQEGGIQVCFERLSGFPNLTESDWPLKADFSIELMALHFASESSITFSQALSQGVALPTTTINIIYLGKGPQRAPSLAHVVIVSHRDPSQGEEMTNGRSSKNFLVKLQVFLEKCSHRHISVDLVKASGSYCLLVLRKTLFSQDCIHCGKPERDLVDSELGFPENPLALVWSASRHLCPSLRRALCGHLDRPGTSVPSSLLPERREKGLSELPDSAQPMKVMLSGLVHFSYKMESITIRKRPLLFHAKTLDGVGLYRFPGDGSTFSTSGYQVTAKARSLSEDSSDMVMACEASPLTSIYNPIIKQNITFTDLLVFFQELYYAYKFDLGDITSLIGYSVIPEVTVYESQFHPEFVVQKL</sequence>
<reference evidence="1" key="1">
    <citation type="submission" date="2022-03" db="EMBL/GenBank/DDBJ databases">
        <title>Genomic analyses of argali, domestic sheep and their hybrids provide insights into chromosomal evolution, heterosis and genetic basis of agronomic traits.</title>
        <authorList>
            <person name="Li M."/>
        </authorList>
    </citation>
    <scope>NUCLEOTIDE SEQUENCE</scope>
    <source>
        <strain evidence="1">F1 hybrid</strain>
    </source>
</reference>
<comment type="caution">
    <text evidence="1">The sequence shown here is derived from an EMBL/GenBank/DDBJ whole genome shotgun (WGS) entry which is preliminary data.</text>
</comment>
<dbReference type="Proteomes" id="UP001057279">
    <property type="component" value="Linkage Group LG20"/>
</dbReference>
<organism evidence="1 2">
    <name type="scientific">Ovis ammon polii x Ovis aries</name>
    <dbReference type="NCBI Taxonomy" id="2918886"/>
    <lineage>
        <taxon>Eukaryota</taxon>
        <taxon>Metazoa</taxon>
        <taxon>Chordata</taxon>
        <taxon>Craniata</taxon>
        <taxon>Vertebrata</taxon>
        <taxon>Euteleostomi</taxon>
        <taxon>Mammalia</taxon>
        <taxon>Eutheria</taxon>
        <taxon>Laurasiatheria</taxon>
        <taxon>Artiodactyla</taxon>
        <taxon>Ruminantia</taxon>
        <taxon>Pecora</taxon>
        <taxon>Bovidae</taxon>
        <taxon>Caprinae</taxon>
        <taxon>Ovis</taxon>
    </lineage>
</organism>